<dbReference type="RefSeq" id="WP_174702708.1">
    <property type="nucleotide sequence ID" value="NZ_JABURA010000001.1"/>
</dbReference>
<keyword evidence="2" id="KW-0472">Membrane</keyword>
<accession>A0A8J8GRZ7</accession>
<evidence type="ECO:0000313" key="5">
    <source>
        <dbReference type="Proteomes" id="UP000728647"/>
    </source>
</evidence>
<gene>
    <name evidence="4" type="ORF">HT576_17900</name>
</gene>
<organism evidence="4 5">
    <name type="scientific">Haloterrigena gelatinilytica</name>
    <dbReference type="NCBI Taxonomy" id="2741724"/>
    <lineage>
        <taxon>Archaea</taxon>
        <taxon>Methanobacteriati</taxon>
        <taxon>Methanobacteriota</taxon>
        <taxon>Stenosarchaea group</taxon>
        <taxon>Halobacteria</taxon>
        <taxon>Halobacteriales</taxon>
        <taxon>Natrialbaceae</taxon>
        <taxon>Haloterrigena</taxon>
    </lineage>
</organism>
<keyword evidence="2" id="KW-1133">Transmembrane helix</keyword>
<dbReference type="OrthoDB" id="185272at2157"/>
<feature type="transmembrane region" description="Helical" evidence="2">
    <location>
        <begin position="414"/>
        <end position="434"/>
    </location>
</feature>
<comment type="caution">
    <text evidence="4">The sequence shown here is derived from an EMBL/GenBank/DDBJ whole genome shotgun (WGS) entry which is preliminary data.</text>
</comment>
<dbReference type="EMBL" id="JABURA010000001">
    <property type="protein sequence ID" value="NUB92882.1"/>
    <property type="molecule type" value="Genomic_DNA"/>
</dbReference>
<evidence type="ECO:0000256" key="1">
    <source>
        <dbReference type="SAM" id="MobiDB-lite"/>
    </source>
</evidence>
<dbReference type="InterPro" id="IPR029044">
    <property type="entry name" value="Nucleotide-diphossugar_trans"/>
</dbReference>
<evidence type="ECO:0000259" key="3">
    <source>
        <dbReference type="Pfam" id="PF13632"/>
    </source>
</evidence>
<dbReference type="InterPro" id="IPR001173">
    <property type="entry name" value="Glyco_trans_2-like"/>
</dbReference>
<name>A0A8J8GRZ7_9EURY</name>
<keyword evidence="2" id="KW-0812">Transmembrane</keyword>
<evidence type="ECO:0000256" key="2">
    <source>
        <dbReference type="SAM" id="Phobius"/>
    </source>
</evidence>
<evidence type="ECO:0000313" key="4">
    <source>
        <dbReference type="EMBL" id="NUB92882.1"/>
    </source>
</evidence>
<protein>
    <recommendedName>
        <fullName evidence="3">Glycosyltransferase 2-like domain-containing protein</fullName>
    </recommendedName>
</protein>
<feature type="domain" description="Glycosyltransferase 2-like" evidence="3">
    <location>
        <begin position="236"/>
        <end position="426"/>
    </location>
</feature>
<reference evidence="4" key="1">
    <citation type="submission" date="2020-06" db="EMBL/GenBank/DDBJ databases">
        <title>Haloterrigena sp. nov., an extremely halophilic archaeon isolated from a saline sediment.</title>
        <authorList>
            <person name="Liu B.-B."/>
        </authorList>
    </citation>
    <scope>NUCLEOTIDE SEQUENCE</scope>
    <source>
        <strain evidence="4">SYSU A121-1</strain>
    </source>
</reference>
<feature type="transmembrane region" description="Helical" evidence="2">
    <location>
        <begin position="385"/>
        <end position="407"/>
    </location>
</feature>
<feature type="region of interest" description="Disordered" evidence="1">
    <location>
        <begin position="173"/>
        <end position="196"/>
    </location>
</feature>
<dbReference type="Proteomes" id="UP000728647">
    <property type="component" value="Unassembled WGS sequence"/>
</dbReference>
<sequence>MALEVLVAAFVLTQLCYAVVNCGLLALFLRRPANVVDERTLGRVLEANGGRIGREDEQSSRVAIQTDGGPLKGERGSPERKHSLGPDCRLPAALQRRIHVFVPLVRGRWRGLEATLASIAAQSYPTSLVSVTVVYEPRETDALALEGAIDADRPPGLEVETLSLDATARAVEQTRGASAPAGDGGVESGNPSENGERTWWATGTGTSPTAATMLTAAFESRSVAADDLVAVFEAGSWLPVDAFELAVAGLEEYDVVQTKHTVRDVDAGILPLLDSMATAAWSDLGYRSSTGPYHLLGSGYLATGRVLEDVTSWRRRTGDDVPLGLAASHRGNALGVVDRYVRLDCPPELEAWLDRKRAWTRDLYRRFFARGWSGVDDLRCWSGTLLLQSLALLSVVGVPAAALVAVLSAGGASVALPLTVQLLVGFNVIVWAYYCLRAYRAAWDAVPFRSWPHGIAYSLLANPFSQALYATLWAAPICLGLVDLAHGDA</sequence>
<proteinExistence type="predicted"/>
<dbReference type="AlphaFoldDB" id="A0A8J8GRZ7"/>
<dbReference type="SUPFAM" id="SSF53448">
    <property type="entry name" value="Nucleotide-diphospho-sugar transferases"/>
    <property type="match status" value="1"/>
</dbReference>
<dbReference type="Pfam" id="PF13632">
    <property type="entry name" value="Glyco_trans_2_3"/>
    <property type="match status" value="1"/>
</dbReference>
<feature type="compositionally biased region" description="Basic and acidic residues" evidence="1">
    <location>
        <begin position="72"/>
        <end position="84"/>
    </location>
</feature>
<feature type="region of interest" description="Disordered" evidence="1">
    <location>
        <begin position="55"/>
        <end position="86"/>
    </location>
</feature>